<dbReference type="Proteomes" id="UP000769766">
    <property type="component" value="Unassembled WGS sequence"/>
</dbReference>
<accession>A0A932CQP3</accession>
<sequence>MFKRKTKAIWVGSYVLSVIAEAKGWNNGVTSEIRIDQLIHAVKERKKRGSIPGYEPWEKSKCRLLARSLS</sequence>
<dbReference type="EMBL" id="JACPRF010000250">
    <property type="protein sequence ID" value="MBI2876877.1"/>
    <property type="molecule type" value="Genomic_DNA"/>
</dbReference>
<proteinExistence type="predicted"/>
<gene>
    <name evidence="1" type="ORF">HYY20_08350</name>
</gene>
<dbReference type="AlphaFoldDB" id="A0A932CQP3"/>
<organism evidence="1 2">
    <name type="scientific">Tectimicrobiota bacterium</name>
    <dbReference type="NCBI Taxonomy" id="2528274"/>
    <lineage>
        <taxon>Bacteria</taxon>
        <taxon>Pseudomonadati</taxon>
        <taxon>Nitrospinota/Tectimicrobiota group</taxon>
        <taxon>Candidatus Tectimicrobiota</taxon>
    </lineage>
</organism>
<reference evidence="1" key="1">
    <citation type="submission" date="2020-07" db="EMBL/GenBank/DDBJ databases">
        <title>Huge and variable diversity of episymbiotic CPR bacteria and DPANN archaea in groundwater ecosystems.</title>
        <authorList>
            <person name="He C.Y."/>
            <person name="Keren R."/>
            <person name="Whittaker M."/>
            <person name="Farag I.F."/>
            <person name="Doudna J."/>
            <person name="Cate J.H.D."/>
            <person name="Banfield J.F."/>
        </authorList>
    </citation>
    <scope>NUCLEOTIDE SEQUENCE</scope>
    <source>
        <strain evidence="1">NC_groundwater_672_Ag_B-0.1um_62_36</strain>
    </source>
</reference>
<comment type="caution">
    <text evidence="1">The sequence shown here is derived from an EMBL/GenBank/DDBJ whole genome shotgun (WGS) entry which is preliminary data.</text>
</comment>
<name>A0A932CQP3_UNCTE</name>
<protein>
    <submittedName>
        <fullName evidence="1">Uncharacterized protein</fullName>
    </submittedName>
</protein>
<evidence type="ECO:0000313" key="1">
    <source>
        <dbReference type="EMBL" id="MBI2876877.1"/>
    </source>
</evidence>
<evidence type="ECO:0000313" key="2">
    <source>
        <dbReference type="Proteomes" id="UP000769766"/>
    </source>
</evidence>